<dbReference type="PANTHER" id="PTHR28004:SF2">
    <property type="entry name" value="D-SERINE DEHYDRATASE"/>
    <property type="match status" value="1"/>
</dbReference>
<comment type="caution">
    <text evidence="4">The sequence shown here is derived from an EMBL/GenBank/DDBJ whole genome shotgun (WGS) entry which is preliminary data.</text>
</comment>
<sequence length="363" mass="39850">MLEKIGTPAVLVDLDIVEKNISSLVEGLDKYKISYRPHIKTHKSIFLARMQLEMGACGITCAKLGEAEVFAEAGFDDILLAFPVIGEEKCRRLGNLLQKGVRVRTVVNSIEGARGLSKMGQDIGRTVEVLLDVDGGMERGGVKPGEPALHLAEAIRTFPGIRLAGIEYFDGSVYGASTMDEIAGHITKEKTQILDTARLLREHGFEMRILSGGSSFSAKQPQLLEGLTEARPGNCIFNDCTQLYKNMITEEDCALKVLVTVVSRVDSSHYIIDAGTKTFSSDTSQEGEGYGTILGHPGAVLWKMNEEHGYVRFVKPDEVKIGDRLKIIPNHSCQQANLFPQMYGIRKDNFICEIDTAARGRSV</sequence>
<dbReference type="SUPFAM" id="SSF51419">
    <property type="entry name" value="PLP-binding barrel"/>
    <property type="match status" value="1"/>
</dbReference>
<dbReference type="InterPro" id="IPR026956">
    <property type="entry name" value="D-ser_dehydrat-like_dom"/>
</dbReference>
<dbReference type="InterPro" id="IPR051466">
    <property type="entry name" value="D-amino_acid_metab_enzyme"/>
</dbReference>
<keyword evidence="2" id="KW-0456">Lyase</keyword>
<organism evidence="4 5">
    <name type="scientific">Diplocloster agilis</name>
    <dbReference type="NCBI Taxonomy" id="2850323"/>
    <lineage>
        <taxon>Bacteria</taxon>
        <taxon>Bacillati</taxon>
        <taxon>Bacillota</taxon>
        <taxon>Clostridia</taxon>
        <taxon>Lachnospirales</taxon>
        <taxon>Lachnospiraceae</taxon>
        <taxon>Diplocloster</taxon>
    </lineage>
</organism>
<evidence type="ECO:0000313" key="4">
    <source>
        <dbReference type="EMBL" id="MBU9737749.1"/>
    </source>
</evidence>
<dbReference type="InterPro" id="IPR042208">
    <property type="entry name" value="D-ser_dehydrat-like_sf"/>
</dbReference>
<dbReference type="Pfam" id="PF01168">
    <property type="entry name" value="Ala_racemase_N"/>
    <property type="match status" value="1"/>
</dbReference>
<dbReference type="Gene3D" id="2.40.37.20">
    <property type="entry name" value="D-serine dehydratase-like domain"/>
    <property type="match status" value="1"/>
</dbReference>
<dbReference type="AlphaFoldDB" id="A0A949NFJ3"/>
<name>A0A949NFJ3_9FIRM</name>
<dbReference type="Gene3D" id="3.20.20.10">
    <property type="entry name" value="Alanine racemase"/>
    <property type="match status" value="1"/>
</dbReference>
<dbReference type="GO" id="GO:0008721">
    <property type="term" value="F:D-serine ammonia-lyase activity"/>
    <property type="evidence" value="ECO:0007669"/>
    <property type="project" value="TreeGrafter"/>
</dbReference>
<keyword evidence="4" id="KW-0413">Isomerase</keyword>
<comment type="similarity">
    <text evidence="1">Belongs to the DSD1 family.</text>
</comment>
<dbReference type="PANTHER" id="PTHR28004">
    <property type="entry name" value="ZGC:162816-RELATED"/>
    <property type="match status" value="1"/>
</dbReference>
<accession>A0A949NFJ3</accession>
<gene>
    <name evidence="4" type="ORF">KTH89_14475</name>
</gene>
<dbReference type="Proteomes" id="UP000712157">
    <property type="component" value="Unassembled WGS sequence"/>
</dbReference>
<evidence type="ECO:0000256" key="1">
    <source>
        <dbReference type="ARBA" id="ARBA00005323"/>
    </source>
</evidence>
<reference evidence="4" key="1">
    <citation type="submission" date="2021-06" db="EMBL/GenBank/DDBJ databases">
        <title>Description of novel taxa of the family Lachnospiraceae.</title>
        <authorList>
            <person name="Chaplin A.V."/>
            <person name="Sokolova S.R."/>
            <person name="Pikina A.P."/>
            <person name="Korzhanova M."/>
            <person name="Belova V."/>
            <person name="Korostin D."/>
            <person name="Efimov B.A."/>
        </authorList>
    </citation>
    <scope>NUCLEOTIDE SEQUENCE</scope>
    <source>
        <strain evidence="4">ASD5720</strain>
    </source>
</reference>
<keyword evidence="5" id="KW-1185">Reference proteome</keyword>
<dbReference type="InterPro" id="IPR029066">
    <property type="entry name" value="PLP-binding_barrel"/>
</dbReference>
<dbReference type="SMART" id="SM01119">
    <property type="entry name" value="D-ser_dehydrat"/>
    <property type="match status" value="1"/>
</dbReference>
<proteinExistence type="inferred from homology"/>
<dbReference type="GO" id="GO:0036088">
    <property type="term" value="P:D-serine catabolic process"/>
    <property type="evidence" value="ECO:0007669"/>
    <property type="project" value="TreeGrafter"/>
</dbReference>
<dbReference type="Pfam" id="PF14031">
    <property type="entry name" value="D-ser_dehydrat"/>
    <property type="match status" value="1"/>
</dbReference>
<feature type="domain" description="D-serine dehydratase-like" evidence="3">
    <location>
        <begin position="254"/>
        <end position="346"/>
    </location>
</feature>
<protein>
    <submittedName>
        <fullName evidence="4">Alanine racemase</fullName>
        <ecNumber evidence="4">5.1.1.1</ecNumber>
    </submittedName>
</protein>
<evidence type="ECO:0000313" key="5">
    <source>
        <dbReference type="Proteomes" id="UP000712157"/>
    </source>
</evidence>
<evidence type="ECO:0000256" key="2">
    <source>
        <dbReference type="ARBA" id="ARBA00023239"/>
    </source>
</evidence>
<dbReference type="EMBL" id="JAHQCW010000024">
    <property type="protein sequence ID" value="MBU9737749.1"/>
    <property type="molecule type" value="Genomic_DNA"/>
</dbReference>
<evidence type="ECO:0000259" key="3">
    <source>
        <dbReference type="SMART" id="SM01119"/>
    </source>
</evidence>
<dbReference type="RefSeq" id="WP_238722176.1">
    <property type="nucleotide sequence ID" value="NZ_JAHQCW010000024.1"/>
</dbReference>
<dbReference type="EC" id="5.1.1.1" evidence="4"/>
<dbReference type="GO" id="GO:0008784">
    <property type="term" value="F:alanine racemase activity"/>
    <property type="evidence" value="ECO:0007669"/>
    <property type="project" value="UniProtKB-EC"/>
</dbReference>
<dbReference type="InterPro" id="IPR001608">
    <property type="entry name" value="Ala_racemase_N"/>
</dbReference>